<evidence type="ECO:0000256" key="5">
    <source>
        <dbReference type="SAM" id="MobiDB-lite"/>
    </source>
</evidence>
<keyword evidence="6" id="KW-1133">Transmembrane helix</keyword>
<keyword evidence="6" id="KW-0812">Transmembrane</keyword>
<evidence type="ECO:0000256" key="3">
    <source>
        <dbReference type="ARBA" id="ARBA00022676"/>
    </source>
</evidence>
<dbReference type="RefSeq" id="WP_380971908.1">
    <property type="nucleotide sequence ID" value="NZ_JBHTEF010000001.1"/>
</dbReference>
<dbReference type="PANTHER" id="PTHR43179:SF12">
    <property type="entry name" value="GALACTOFURANOSYLTRANSFERASE GLFT2"/>
    <property type="match status" value="1"/>
</dbReference>
<evidence type="ECO:0000256" key="2">
    <source>
        <dbReference type="ARBA" id="ARBA00006739"/>
    </source>
</evidence>
<dbReference type="InterPro" id="IPR029044">
    <property type="entry name" value="Nucleotide-diphossugar_trans"/>
</dbReference>
<gene>
    <name evidence="7" type="ORF">ACFQWG_02845</name>
</gene>
<dbReference type="EMBL" id="JBHTEF010000001">
    <property type="protein sequence ID" value="MFC7580159.1"/>
    <property type="molecule type" value="Genomic_DNA"/>
</dbReference>
<feature type="transmembrane region" description="Helical" evidence="6">
    <location>
        <begin position="681"/>
        <end position="700"/>
    </location>
</feature>
<evidence type="ECO:0000313" key="7">
    <source>
        <dbReference type="EMBL" id="MFC7580159.1"/>
    </source>
</evidence>
<keyword evidence="3 7" id="KW-0328">Glycosyltransferase</keyword>
<dbReference type="Pfam" id="PF13641">
    <property type="entry name" value="Glyco_tranf_2_3"/>
    <property type="match status" value="1"/>
</dbReference>
<dbReference type="Gene3D" id="3.90.550.10">
    <property type="entry name" value="Spore Coat Polysaccharide Biosynthesis Protein SpsA, Chain A"/>
    <property type="match status" value="1"/>
</dbReference>
<feature type="transmembrane region" description="Helical" evidence="6">
    <location>
        <begin position="779"/>
        <end position="802"/>
    </location>
</feature>
<dbReference type="EC" id="2.4.-.-" evidence="7"/>
<keyword evidence="6" id="KW-0472">Membrane</keyword>
<feature type="transmembrane region" description="Helical" evidence="6">
    <location>
        <begin position="746"/>
        <end position="767"/>
    </location>
</feature>
<dbReference type="GO" id="GO:0016757">
    <property type="term" value="F:glycosyltransferase activity"/>
    <property type="evidence" value="ECO:0007669"/>
    <property type="project" value="UniProtKB-KW"/>
</dbReference>
<feature type="transmembrane region" description="Helical" evidence="6">
    <location>
        <begin position="380"/>
        <end position="401"/>
    </location>
</feature>
<evidence type="ECO:0000256" key="1">
    <source>
        <dbReference type="ARBA" id="ARBA00004776"/>
    </source>
</evidence>
<comment type="caution">
    <text evidence="7">The sequence shown here is derived from an EMBL/GenBank/DDBJ whole genome shotgun (WGS) entry which is preliminary data.</text>
</comment>
<evidence type="ECO:0000256" key="4">
    <source>
        <dbReference type="ARBA" id="ARBA00022679"/>
    </source>
</evidence>
<dbReference type="PANTHER" id="PTHR43179">
    <property type="entry name" value="RHAMNOSYLTRANSFERASE WBBL"/>
    <property type="match status" value="1"/>
</dbReference>
<comment type="pathway">
    <text evidence="1">Cell wall biogenesis; cell wall polysaccharide biosynthesis.</text>
</comment>
<evidence type="ECO:0000256" key="6">
    <source>
        <dbReference type="SAM" id="Phobius"/>
    </source>
</evidence>
<dbReference type="SUPFAM" id="SSF53448">
    <property type="entry name" value="Nucleotide-diphospho-sugar transferases"/>
    <property type="match status" value="1"/>
</dbReference>
<dbReference type="Proteomes" id="UP001596527">
    <property type="component" value="Unassembled WGS sequence"/>
</dbReference>
<organism evidence="7 8">
    <name type="scientific">Schaalia naturae</name>
    <dbReference type="NCBI Taxonomy" id="635203"/>
    <lineage>
        <taxon>Bacteria</taxon>
        <taxon>Bacillati</taxon>
        <taxon>Actinomycetota</taxon>
        <taxon>Actinomycetes</taxon>
        <taxon>Actinomycetales</taxon>
        <taxon>Actinomycetaceae</taxon>
        <taxon>Schaalia</taxon>
    </lineage>
</organism>
<feature type="transmembrane region" description="Helical" evidence="6">
    <location>
        <begin position="565"/>
        <end position="590"/>
    </location>
</feature>
<feature type="transmembrane region" description="Helical" evidence="6">
    <location>
        <begin position="707"/>
        <end position="726"/>
    </location>
</feature>
<accession>A0ABW2SJY2</accession>
<name>A0ABW2SJY2_9ACTO</name>
<protein>
    <submittedName>
        <fullName evidence="7">Glycosyltransferase</fullName>
        <ecNumber evidence="7">2.4.-.-</ecNumber>
    </submittedName>
</protein>
<feature type="transmembrane region" description="Helical" evidence="6">
    <location>
        <begin position="260"/>
        <end position="283"/>
    </location>
</feature>
<comment type="similarity">
    <text evidence="2">Belongs to the glycosyltransferase 2 family.</text>
</comment>
<feature type="region of interest" description="Disordered" evidence="5">
    <location>
        <begin position="54"/>
        <end position="74"/>
    </location>
</feature>
<sequence length="1083" mass="111780">MTPSPAPEPEAGTPSGIAAIVITHGSAPLLGQTLAAVAGQELRPDCVVLVRAGQSDAPAPDDGDARPDHASPPGLLLVDAPTARTLGDAVRTAAGSDAAGLALSQTRWWWILHDDSAPEPACLAEEWRIADRGRTIALVGPKQLSWTGEHLLEAGIAATRTARRLETIAAGEIDQGQYDDRSDVLAVGTAGMLVSRRAWQDLEGTDPALGPFGDGLEFGRRVHRAGLRVVLAPRARVRHARRSLGADPDTSFRARRTAQLYTWIAAVPWWQVPLLALWLLVWTPARALARILTGARHLAGDEFAAWAALIPLTGSLWRTRRRCARQARVPRSVLASLEARPRDLAAQRRLIRRVRRAQRRDHHLDPLIAASARRHRARSWSVGAGLVGALMAASLIIWARMLGGTAGAAWAGAPASWWQLWQAAWAAWVPGGDGAAGPGDPVLIPLALLSAPFALVGVAPTTVWSWLLVLAAPLAGLSAWALACSLTTSLPARAAAALTWAAVPALTVSASEGRLAAVLAHIALPMVMLGWTRMVRGPAPLVVSGAEGPVPAGPPGHRAPWAGGIAAWGLFVVACCVPWLLGAAILGLALRQLASLTGRAARRGRGAVEPGGGQRGSRALALTLLPALAAVAPVTARSLATPGGWAALLTPGGPALATEPAASWWLAAGVPGAFSWNPHPWMLACLVPAVVIALAVGVAWRGGRGLDAVAVPGLVAALSAAGAVLLQRVPVAAAETPDGTAQAAAWPAPALSVCALALIIAGCRLTASADAPWDAPSHRAVRIASAALGAVAALTLGVWGAIGPLGAGERAEGAGQTGGDHVAGAGQQVPSITREAQSSPRRGRLLILDQAGTSGAETGGETPTLTARLLRGDGPQMTDASALTRLDGLRQIRSGALDGAATDLARQALTVVSTPDDDTATALARHGIDAILIADTASEPGATLAEALDRAPGLELVGHTDYGTVWRVRPDAGLPARITLVDGDQWTPVASQALGADTRLADGAQGTLVLAERADPAWHATLDGEPLAAIGDDTAGWRQAFQITGGGRLVVEYRPWWLLPWRIATGAALAGAALAAIPARRLR</sequence>
<reference evidence="8" key="1">
    <citation type="journal article" date="2019" name="Int. J. Syst. Evol. Microbiol.">
        <title>The Global Catalogue of Microorganisms (GCM) 10K type strain sequencing project: providing services to taxonomists for standard genome sequencing and annotation.</title>
        <authorList>
            <consortium name="The Broad Institute Genomics Platform"/>
            <consortium name="The Broad Institute Genome Sequencing Center for Infectious Disease"/>
            <person name="Wu L."/>
            <person name="Ma J."/>
        </authorList>
    </citation>
    <scope>NUCLEOTIDE SEQUENCE [LARGE SCALE GENOMIC DNA]</scope>
    <source>
        <strain evidence="8">CCUG 56698</strain>
    </source>
</reference>
<keyword evidence="8" id="KW-1185">Reference proteome</keyword>
<keyword evidence="4 7" id="KW-0808">Transferase</keyword>
<proteinExistence type="inferred from homology"/>
<evidence type="ECO:0000313" key="8">
    <source>
        <dbReference type="Proteomes" id="UP001596527"/>
    </source>
</evidence>